<proteinExistence type="predicted"/>
<sequence length="232" mass="26473">MFDGQLFMPDNPFLMAEAFKAECANSLPHLLFEATATLDEMVRWEKGEWKKNLSECSNTLISELSALLNSPTAPFFTQCLLNLLTANGSSNQTNSFYSGKLNLRGLYHNYKHLIQDYNLQQKRKRWCVVYTTWDKLKSLHDSDHRARDDTYKTNKNGFPLETGGTCGYNKRYHFGYLALKSHGDAVASELVDFLLAHTMHIRFGGMWGPPLHSLDHSFAFFNANSAFPETAR</sequence>
<gene>
    <name evidence="1" type="ORF">CYMTET_46647</name>
</gene>
<keyword evidence="2" id="KW-1185">Reference proteome</keyword>
<evidence type="ECO:0000313" key="1">
    <source>
        <dbReference type="EMBL" id="KAK3243715.1"/>
    </source>
</evidence>
<dbReference type="Proteomes" id="UP001190700">
    <property type="component" value="Unassembled WGS sequence"/>
</dbReference>
<reference evidence="1 2" key="1">
    <citation type="journal article" date="2015" name="Genome Biol. Evol.">
        <title>Comparative Genomics of a Bacterivorous Green Alga Reveals Evolutionary Causalities and Consequences of Phago-Mixotrophic Mode of Nutrition.</title>
        <authorList>
            <person name="Burns J.A."/>
            <person name="Paasch A."/>
            <person name="Narechania A."/>
            <person name="Kim E."/>
        </authorList>
    </citation>
    <scope>NUCLEOTIDE SEQUENCE [LARGE SCALE GENOMIC DNA]</scope>
    <source>
        <strain evidence="1 2">PLY_AMNH</strain>
    </source>
</reference>
<evidence type="ECO:0000313" key="2">
    <source>
        <dbReference type="Proteomes" id="UP001190700"/>
    </source>
</evidence>
<comment type="caution">
    <text evidence="1">The sequence shown here is derived from an EMBL/GenBank/DDBJ whole genome shotgun (WGS) entry which is preliminary data.</text>
</comment>
<name>A0AAE0EYH2_9CHLO</name>
<dbReference type="EMBL" id="LGRX02032688">
    <property type="protein sequence ID" value="KAK3243715.1"/>
    <property type="molecule type" value="Genomic_DNA"/>
</dbReference>
<accession>A0AAE0EYH2</accession>
<organism evidence="1 2">
    <name type="scientific">Cymbomonas tetramitiformis</name>
    <dbReference type="NCBI Taxonomy" id="36881"/>
    <lineage>
        <taxon>Eukaryota</taxon>
        <taxon>Viridiplantae</taxon>
        <taxon>Chlorophyta</taxon>
        <taxon>Pyramimonadophyceae</taxon>
        <taxon>Pyramimonadales</taxon>
        <taxon>Pyramimonadaceae</taxon>
        <taxon>Cymbomonas</taxon>
    </lineage>
</organism>
<protein>
    <submittedName>
        <fullName evidence="1">Uncharacterized protein</fullName>
    </submittedName>
</protein>
<dbReference type="AlphaFoldDB" id="A0AAE0EYH2"/>